<comment type="caution">
    <text evidence="2">The sequence shown here is derived from an EMBL/GenBank/DDBJ whole genome shotgun (WGS) entry which is preliminary data.</text>
</comment>
<sequence length="453" mass="50278">MVVETATKNDKPSHARSAIRRHRVRGNPYAASAYRLSNGAASQGSEATLSPRRSLLFEVIRRPHRRISLSEDDSSSESDMELDAIAHAADLARLEASNRRRTENGRALLRDALSYERSGRRLRDRPSDFSRNMPPPLPPVPESRDYARRQPWELAIERARLEELYRRRGRMASPAFVPTPPYTPGSGDSSARSSPHSQAITPPLGSAALTPGFPPAHRFSAPARQPMQGPLAQPTTYTGADPVRPRPNPNQVDIDELPPLRRMRRRIVDGPIPNTAEDSERQSQTPLVDGLGDRERSLSPDDPWEHLLTTMTPDAHLPSTDSSFTSASAAASFASHPASTSTSLATAPTSTLDPFPGCDLLDSDSDASMTEADDDDFDAHEFTHLYDHPDHDYHPRSIPLGASRDRRGLRVPTAAERRQVEHIFREEMRMMMMGPDMPAEWWESEGLPPPRAP</sequence>
<feature type="compositionally biased region" description="Basic and acidic residues" evidence="1">
    <location>
        <begin position="119"/>
        <end position="128"/>
    </location>
</feature>
<dbReference type="EMBL" id="JAGHQL010000029">
    <property type="protein sequence ID" value="KAH0543612.1"/>
    <property type="molecule type" value="Genomic_DNA"/>
</dbReference>
<protein>
    <submittedName>
        <fullName evidence="2">Uncharacterized protein</fullName>
    </submittedName>
</protein>
<proteinExistence type="predicted"/>
<keyword evidence="3" id="KW-1185">Reference proteome</keyword>
<dbReference type="AlphaFoldDB" id="A0A9P8I5K0"/>
<feature type="compositionally biased region" description="Polar residues" evidence="1">
    <location>
        <begin position="186"/>
        <end position="200"/>
    </location>
</feature>
<feature type="region of interest" description="Disordered" evidence="1">
    <location>
        <begin position="388"/>
        <end position="412"/>
    </location>
</feature>
<feature type="compositionally biased region" description="Basic and acidic residues" evidence="1">
    <location>
        <begin position="291"/>
        <end position="303"/>
    </location>
</feature>
<dbReference type="Proteomes" id="UP000698800">
    <property type="component" value="Unassembled WGS sequence"/>
</dbReference>
<organism evidence="2 3">
    <name type="scientific">Glutinoglossum americanum</name>
    <dbReference type="NCBI Taxonomy" id="1670608"/>
    <lineage>
        <taxon>Eukaryota</taxon>
        <taxon>Fungi</taxon>
        <taxon>Dikarya</taxon>
        <taxon>Ascomycota</taxon>
        <taxon>Pezizomycotina</taxon>
        <taxon>Geoglossomycetes</taxon>
        <taxon>Geoglossales</taxon>
        <taxon>Geoglossaceae</taxon>
        <taxon>Glutinoglossum</taxon>
    </lineage>
</organism>
<feature type="region of interest" description="Disordered" evidence="1">
    <location>
        <begin position="119"/>
        <end position="144"/>
    </location>
</feature>
<evidence type="ECO:0000313" key="2">
    <source>
        <dbReference type="EMBL" id="KAH0543612.1"/>
    </source>
</evidence>
<reference evidence="2" key="1">
    <citation type="submission" date="2021-03" db="EMBL/GenBank/DDBJ databases">
        <title>Comparative genomics and phylogenomic investigation of the class Geoglossomycetes provide insights into ecological specialization and systematics.</title>
        <authorList>
            <person name="Melie T."/>
            <person name="Pirro S."/>
            <person name="Miller A.N."/>
            <person name="Quandt A."/>
        </authorList>
    </citation>
    <scope>NUCLEOTIDE SEQUENCE</scope>
    <source>
        <strain evidence="2">GBOQ0MN5Z8</strain>
    </source>
</reference>
<dbReference type="OrthoDB" id="3946700at2759"/>
<evidence type="ECO:0000256" key="1">
    <source>
        <dbReference type="SAM" id="MobiDB-lite"/>
    </source>
</evidence>
<feature type="region of interest" description="Disordered" evidence="1">
    <location>
        <begin position="1"/>
        <end position="24"/>
    </location>
</feature>
<name>A0A9P8I5K0_9PEZI</name>
<feature type="region of interest" description="Disordered" evidence="1">
    <location>
        <begin position="172"/>
        <end position="303"/>
    </location>
</feature>
<evidence type="ECO:0000313" key="3">
    <source>
        <dbReference type="Proteomes" id="UP000698800"/>
    </source>
</evidence>
<gene>
    <name evidence="2" type="ORF">FGG08_002050</name>
</gene>
<accession>A0A9P8I5K0</accession>